<organism evidence="1 2">
    <name type="scientific">Pistacia integerrima</name>
    <dbReference type="NCBI Taxonomy" id="434235"/>
    <lineage>
        <taxon>Eukaryota</taxon>
        <taxon>Viridiplantae</taxon>
        <taxon>Streptophyta</taxon>
        <taxon>Embryophyta</taxon>
        <taxon>Tracheophyta</taxon>
        <taxon>Spermatophyta</taxon>
        <taxon>Magnoliopsida</taxon>
        <taxon>eudicotyledons</taxon>
        <taxon>Gunneridae</taxon>
        <taxon>Pentapetalae</taxon>
        <taxon>rosids</taxon>
        <taxon>malvids</taxon>
        <taxon>Sapindales</taxon>
        <taxon>Anacardiaceae</taxon>
        <taxon>Pistacia</taxon>
    </lineage>
</organism>
<accession>A0ACC0X1D8</accession>
<proteinExistence type="predicted"/>
<comment type="caution">
    <text evidence="1">The sequence shown here is derived from an EMBL/GenBank/DDBJ whole genome shotgun (WGS) entry which is preliminary data.</text>
</comment>
<dbReference type="EMBL" id="CM047750">
    <property type="protein sequence ID" value="KAJ0007374.1"/>
    <property type="molecule type" value="Genomic_DNA"/>
</dbReference>
<keyword evidence="2" id="KW-1185">Reference proteome</keyword>
<evidence type="ECO:0000313" key="2">
    <source>
        <dbReference type="Proteomes" id="UP001163603"/>
    </source>
</evidence>
<name>A0ACC0X1D8_9ROSI</name>
<sequence length="183" mass="20619">MPSADCLINLKKKGQGNYTRARAYCGHTYIGIYYFEGSKPVWVANRHDALIHSSEGLVIDSYDGNLKILQDWGNPIAVISVQGAKNTVATPLDSGNFVLREINSNGTKGRVLWQSFDYPTDTLLPGMKLRFNLKTGHTWFLQSWITNDSPEPGSYTLGMNPNVTNQLIVSWLEEREFYWTIGL</sequence>
<protein>
    <submittedName>
        <fullName evidence="1">Uncharacterized protein</fullName>
    </submittedName>
</protein>
<dbReference type="Proteomes" id="UP001163603">
    <property type="component" value="Chromosome 15"/>
</dbReference>
<gene>
    <name evidence="1" type="ORF">Pint_29828</name>
</gene>
<reference evidence="2" key="1">
    <citation type="journal article" date="2023" name="G3 (Bethesda)">
        <title>Genome assembly and association tests identify interacting loci associated with vigor, precocity, and sex in interspecific pistachio rootstocks.</title>
        <authorList>
            <person name="Palmer W."/>
            <person name="Jacygrad E."/>
            <person name="Sagayaradj S."/>
            <person name="Cavanaugh K."/>
            <person name="Han R."/>
            <person name="Bertier L."/>
            <person name="Beede B."/>
            <person name="Kafkas S."/>
            <person name="Golino D."/>
            <person name="Preece J."/>
            <person name="Michelmore R."/>
        </authorList>
    </citation>
    <scope>NUCLEOTIDE SEQUENCE [LARGE SCALE GENOMIC DNA]</scope>
</reference>
<evidence type="ECO:0000313" key="1">
    <source>
        <dbReference type="EMBL" id="KAJ0007374.1"/>
    </source>
</evidence>